<dbReference type="RefSeq" id="WP_115922171.1">
    <property type="nucleotide sequence ID" value="NZ_QTUA01000001.1"/>
</dbReference>
<dbReference type="InterPro" id="IPR004033">
    <property type="entry name" value="UbiE/COQ5_MeTrFase"/>
</dbReference>
<protein>
    <recommendedName>
        <fullName evidence="4">Demethylmenaquinone methyltransferase</fullName>
        <ecNumber evidence="4">2.1.1.163</ecNumber>
    </recommendedName>
</protein>
<evidence type="ECO:0000256" key="4">
    <source>
        <dbReference type="HAMAP-Rule" id="MF_01813"/>
    </source>
</evidence>
<dbReference type="GO" id="GO:0043770">
    <property type="term" value="F:demethylmenaquinone methyltransferase activity"/>
    <property type="evidence" value="ECO:0007669"/>
    <property type="project" value="UniProtKB-UniRule"/>
</dbReference>
<dbReference type="GO" id="GO:0032259">
    <property type="term" value="P:methylation"/>
    <property type="evidence" value="ECO:0007669"/>
    <property type="project" value="UniProtKB-KW"/>
</dbReference>
<dbReference type="AlphaFoldDB" id="A0A3D9ULE4"/>
<dbReference type="PANTHER" id="PTHR43591:SF24">
    <property type="entry name" value="2-METHOXY-6-POLYPRENYL-1,4-BENZOQUINOL METHYLASE, MITOCHONDRIAL"/>
    <property type="match status" value="1"/>
</dbReference>
<comment type="function">
    <text evidence="4">Methyltransferase required for the conversion of demethylmenaquinol (DMKH2) to menaquinol (MKH2).</text>
</comment>
<sequence length="230" mass="25164">MNRASLDKRPTDVARMFDDVAARYDITNDVMSMGQDRRWRGQVLAAVDPQPGEVILDIAAGTGTSSEPLEAAGAKVVPGDFSLGMLKVGKKRRRDLGFTAADAMRLPFGDNTFDAVTMSFGLRNVEDPVQALAEFHRVTKSGGRVVICEFSTPTNPVFRKVYSEYLMGALPRIAKPIGSNAESYVYLAESIQAWPDQQGMAANLQRAGWDDVEWRNLTGGIVALHRGRKG</sequence>
<dbReference type="CDD" id="cd02440">
    <property type="entry name" value="AdoMet_MTases"/>
    <property type="match status" value="1"/>
</dbReference>
<name>A0A3D9ULE4_9MICO</name>
<reference evidence="5 6" key="1">
    <citation type="submission" date="2018-08" db="EMBL/GenBank/DDBJ databases">
        <title>Sequencing the genomes of 1000 actinobacteria strains.</title>
        <authorList>
            <person name="Klenk H.-P."/>
        </authorList>
    </citation>
    <scope>NUCLEOTIDE SEQUENCE [LARGE SCALE GENOMIC DNA]</scope>
    <source>
        <strain evidence="5 6">DSM 22967</strain>
    </source>
</reference>
<evidence type="ECO:0000313" key="5">
    <source>
        <dbReference type="EMBL" id="REF30139.1"/>
    </source>
</evidence>
<comment type="similarity">
    <text evidence="4">Belongs to the class I-like SAM-binding methyltransferase superfamily. MenG/UbiE family.</text>
</comment>
<comment type="caution">
    <text evidence="5">The sequence shown here is derived from an EMBL/GenBank/DDBJ whole genome shotgun (WGS) entry which is preliminary data.</text>
</comment>
<evidence type="ECO:0000256" key="2">
    <source>
        <dbReference type="ARBA" id="ARBA00022679"/>
    </source>
</evidence>
<evidence type="ECO:0000256" key="3">
    <source>
        <dbReference type="ARBA" id="ARBA00022691"/>
    </source>
</evidence>
<comment type="catalytic activity">
    <reaction evidence="4">
        <text>a 2-demethylmenaquinol + S-adenosyl-L-methionine = a menaquinol + S-adenosyl-L-homocysteine + H(+)</text>
        <dbReference type="Rhea" id="RHEA:42640"/>
        <dbReference type="Rhea" id="RHEA-COMP:9539"/>
        <dbReference type="Rhea" id="RHEA-COMP:9563"/>
        <dbReference type="ChEBI" id="CHEBI:15378"/>
        <dbReference type="ChEBI" id="CHEBI:18151"/>
        <dbReference type="ChEBI" id="CHEBI:55437"/>
        <dbReference type="ChEBI" id="CHEBI:57856"/>
        <dbReference type="ChEBI" id="CHEBI:59789"/>
        <dbReference type="EC" id="2.1.1.163"/>
    </reaction>
</comment>
<dbReference type="PROSITE" id="PS51608">
    <property type="entry name" value="SAM_MT_UBIE"/>
    <property type="match status" value="1"/>
</dbReference>
<dbReference type="Pfam" id="PF01209">
    <property type="entry name" value="Ubie_methyltran"/>
    <property type="match status" value="1"/>
</dbReference>
<dbReference type="UniPathway" id="UPA00079">
    <property type="reaction ID" value="UER00169"/>
</dbReference>
<dbReference type="EMBL" id="QTUA01000001">
    <property type="protein sequence ID" value="REF30139.1"/>
    <property type="molecule type" value="Genomic_DNA"/>
</dbReference>
<dbReference type="Gene3D" id="3.40.50.150">
    <property type="entry name" value="Vaccinia Virus protein VP39"/>
    <property type="match status" value="1"/>
</dbReference>
<dbReference type="InterPro" id="IPR023576">
    <property type="entry name" value="UbiE/COQ5_MeTrFase_CS"/>
</dbReference>
<dbReference type="InterPro" id="IPR029063">
    <property type="entry name" value="SAM-dependent_MTases_sf"/>
</dbReference>
<dbReference type="Proteomes" id="UP000256253">
    <property type="component" value="Unassembled WGS sequence"/>
</dbReference>
<feature type="binding site" evidence="4">
    <location>
        <position position="80"/>
    </location>
    <ligand>
        <name>S-adenosyl-L-methionine</name>
        <dbReference type="ChEBI" id="CHEBI:59789"/>
    </ligand>
</feature>
<dbReference type="SUPFAM" id="SSF53335">
    <property type="entry name" value="S-adenosyl-L-methionine-dependent methyltransferases"/>
    <property type="match status" value="1"/>
</dbReference>
<dbReference type="PANTHER" id="PTHR43591">
    <property type="entry name" value="METHYLTRANSFERASE"/>
    <property type="match status" value="1"/>
</dbReference>
<feature type="binding site" evidence="4">
    <location>
        <begin position="102"/>
        <end position="103"/>
    </location>
    <ligand>
        <name>S-adenosyl-L-methionine</name>
        <dbReference type="ChEBI" id="CHEBI:59789"/>
    </ligand>
</feature>
<keyword evidence="3 4" id="KW-0949">S-adenosyl-L-methionine</keyword>
<feature type="binding site" evidence="4">
    <location>
        <position position="62"/>
    </location>
    <ligand>
        <name>S-adenosyl-L-methionine</name>
        <dbReference type="ChEBI" id="CHEBI:59789"/>
    </ligand>
</feature>
<dbReference type="NCBIfam" id="TIGR01934">
    <property type="entry name" value="MenG_MenH_UbiE"/>
    <property type="match status" value="1"/>
</dbReference>
<keyword evidence="6" id="KW-1185">Reference proteome</keyword>
<dbReference type="NCBIfam" id="NF001241">
    <property type="entry name" value="PRK00216.1-2"/>
    <property type="match status" value="1"/>
</dbReference>
<dbReference type="PROSITE" id="PS01183">
    <property type="entry name" value="UBIE_1"/>
    <property type="match status" value="1"/>
</dbReference>
<gene>
    <name evidence="4" type="primary">menG</name>
    <name evidence="5" type="ORF">DFJ65_1133</name>
</gene>
<keyword evidence="1 4" id="KW-0489">Methyltransferase</keyword>
<evidence type="ECO:0000256" key="1">
    <source>
        <dbReference type="ARBA" id="ARBA00022603"/>
    </source>
</evidence>
<dbReference type="GO" id="GO:0009234">
    <property type="term" value="P:menaquinone biosynthetic process"/>
    <property type="evidence" value="ECO:0007669"/>
    <property type="project" value="UniProtKB-UniRule"/>
</dbReference>
<feature type="binding site" evidence="4">
    <location>
        <position position="119"/>
    </location>
    <ligand>
        <name>S-adenosyl-L-methionine</name>
        <dbReference type="ChEBI" id="CHEBI:59789"/>
    </ligand>
</feature>
<keyword evidence="2 4" id="KW-0808">Transferase</keyword>
<dbReference type="OrthoDB" id="9808140at2"/>
<organism evidence="5 6">
    <name type="scientific">Calidifontibacter indicus</name>
    <dbReference type="NCBI Taxonomy" id="419650"/>
    <lineage>
        <taxon>Bacteria</taxon>
        <taxon>Bacillati</taxon>
        <taxon>Actinomycetota</taxon>
        <taxon>Actinomycetes</taxon>
        <taxon>Micrococcales</taxon>
        <taxon>Dermacoccaceae</taxon>
        <taxon>Calidifontibacter</taxon>
    </lineage>
</organism>
<evidence type="ECO:0000313" key="6">
    <source>
        <dbReference type="Proteomes" id="UP000256253"/>
    </source>
</evidence>
<accession>A0A3D9ULE4</accession>
<comment type="pathway">
    <text evidence="4">Quinol/quinone metabolism; menaquinone biosynthesis; menaquinol from 1,4-dihydroxy-2-naphthoate: step 2/2.</text>
</comment>
<keyword evidence="4" id="KW-0474">Menaquinone biosynthesis</keyword>
<dbReference type="EC" id="2.1.1.163" evidence="4"/>
<dbReference type="HAMAP" id="MF_01813">
    <property type="entry name" value="MenG_UbiE_methyltr"/>
    <property type="match status" value="1"/>
</dbReference>
<proteinExistence type="inferred from homology"/>